<evidence type="ECO:0000256" key="1">
    <source>
        <dbReference type="ARBA" id="ARBA00004123"/>
    </source>
</evidence>
<keyword evidence="6" id="KW-1185">Reference proteome</keyword>
<proteinExistence type="inferred from homology"/>
<comment type="similarity">
    <text evidence="2">Belongs to the SNU66/SART1 family.</text>
</comment>
<protein>
    <submittedName>
        <fullName evidence="5">Uncharacterized protein</fullName>
    </submittedName>
</protein>
<dbReference type="Proteomes" id="UP000015105">
    <property type="component" value="Chromosome 2D"/>
</dbReference>
<accession>A0A453DHS9</accession>
<dbReference type="EnsemblPlants" id="AET2Gv21244400.22">
    <property type="protein sequence ID" value="AET2Gv21244400.22"/>
    <property type="gene ID" value="AET2Gv21244400"/>
</dbReference>
<reference evidence="5" key="5">
    <citation type="journal article" date="2021" name="G3 (Bethesda)">
        <title>Aegilops tauschii genome assembly Aet v5.0 features greater sequence contiguity and improved annotation.</title>
        <authorList>
            <person name="Wang L."/>
            <person name="Zhu T."/>
            <person name="Rodriguez J.C."/>
            <person name="Deal K.R."/>
            <person name="Dubcovsky J."/>
            <person name="McGuire P.E."/>
            <person name="Lux T."/>
            <person name="Spannagl M."/>
            <person name="Mayer K.F.X."/>
            <person name="Baldrich P."/>
            <person name="Meyers B.C."/>
            <person name="Huo N."/>
            <person name="Gu Y.Q."/>
            <person name="Zhou H."/>
            <person name="Devos K.M."/>
            <person name="Bennetzen J.L."/>
            <person name="Unver T."/>
            <person name="Budak H."/>
            <person name="Gulick P.J."/>
            <person name="Galiba G."/>
            <person name="Kalapos B."/>
            <person name="Nelson D.R."/>
            <person name="Li P."/>
            <person name="You F.M."/>
            <person name="Luo M.C."/>
            <person name="Dvorak J."/>
        </authorList>
    </citation>
    <scope>NUCLEOTIDE SEQUENCE [LARGE SCALE GENOMIC DNA]</scope>
    <source>
        <strain evidence="5">cv. AL8/78</strain>
    </source>
</reference>
<dbReference type="Gramene" id="AET2Gv21244400.22">
    <property type="protein sequence ID" value="AET2Gv21244400.22"/>
    <property type="gene ID" value="AET2Gv21244400"/>
</dbReference>
<evidence type="ECO:0000256" key="3">
    <source>
        <dbReference type="ARBA" id="ARBA00023242"/>
    </source>
</evidence>
<reference evidence="5" key="4">
    <citation type="submission" date="2019-03" db="UniProtKB">
        <authorList>
            <consortium name="EnsemblPlants"/>
        </authorList>
    </citation>
    <scope>IDENTIFICATION</scope>
</reference>
<evidence type="ECO:0000313" key="5">
    <source>
        <dbReference type="EnsemblPlants" id="AET2Gv21244400.22"/>
    </source>
</evidence>
<keyword evidence="3" id="KW-0539">Nucleus</keyword>
<dbReference type="PANTHER" id="PTHR14152:SF5">
    <property type="entry name" value="U4_U6.U5 TRI-SNRNP-ASSOCIATED PROTEIN 1"/>
    <property type="match status" value="1"/>
</dbReference>
<dbReference type="GO" id="GO:0045292">
    <property type="term" value="P:mRNA cis splicing, via spliceosome"/>
    <property type="evidence" value="ECO:0007669"/>
    <property type="project" value="TreeGrafter"/>
</dbReference>
<dbReference type="GO" id="GO:0000481">
    <property type="term" value="P:maturation of 5S rRNA"/>
    <property type="evidence" value="ECO:0007669"/>
    <property type="project" value="TreeGrafter"/>
</dbReference>
<dbReference type="InterPro" id="IPR005011">
    <property type="entry name" value="SNU66/SART1"/>
</dbReference>
<dbReference type="AlphaFoldDB" id="A0A453DHS9"/>
<organism evidence="5 6">
    <name type="scientific">Aegilops tauschii subsp. strangulata</name>
    <name type="common">Goatgrass</name>
    <dbReference type="NCBI Taxonomy" id="200361"/>
    <lineage>
        <taxon>Eukaryota</taxon>
        <taxon>Viridiplantae</taxon>
        <taxon>Streptophyta</taxon>
        <taxon>Embryophyta</taxon>
        <taxon>Tracheophyta</taxon>
        <taxon>Spermatophyta</taxon>
        <taxon>Magnoliopsida</taxon>
        <taxon>Liliopsida</taxon>
        <taxon>Poales</taxon>
        <taxon>Poaceae</taxon>
        <taxon>BOP clade</taxon>
        <taxon>Pooideae</taxon>
        <taxon>Triticodae</taxon>
        <taxon>Triticeae</taxon>
        <taxon>Triticinae</taxon>
        <taxon>Aegilops</taxon>
    </lineage>
</organism>
<feature type="region of interest" description="Disordered" evidence="4">
    <location>
        <begin position="1"/>
        <end position="86"/>
    </location>
</feature>
<comment type="subcellular location">
    <subcellularLocation>
        <location evidence="1">Nucleus</location>
    </subcellularLocation>
</comment>
<dbReference type="GO" id="GO:0046540">
    <property type="term" value="C:U4/U6 x U5 tri-snRNP complex"/>
    <property type="evidence" value="ECO:0007669"/>
    <property type="project" value="TreeGrafter"/>
</dbReference>
<sequence>MTPKEAFRDLSHKFHGKGPGKMKLEKRQKKYQDDMKAKQMKSSDTPLMSAEKMRDAQARGQTPYPTGDASGFASVEKAHPGSLTPMLGDKKVEHFLGIKRSAQFGGMPPLPPKKPKN</sequence>
<reference evidence="5" key="3">
    <citation type="journal article" date="2017" name="Nature">
        <title>Genome sequence of the progenitor of the wheat D genome Aegilops tauschii.</title>
        <authorList>
            <person name="Luo M.C."/>
            <person name="Gu Y.Q."/>
            <person name="Puiu D."/>
            <person name="Wang H."/>
            <person name="Twardziok S.O."/>
            <person name="Deal K.R."/>
            <person name="Huo N."/>
            <person name="Zhu T."/>
            <person name="Wang L."/>
            <person name="Wang Y."/>
            <person name="McGuire P.E."/>
            <person name="Liu S."/>
            <person name="Long H."/>
            <person name="Ramasamy R.K."/>
            <person name="Rodriguez J.C."/>
            <person name="Van S.L."/>
            <person name="Yuan L."/>
            <person name="Wang Z."/>
            <person name="Xia Z."/>
            <person name="Xiao L."/>
            <person name="Anderson O.D."/>
            <person name="Ouyang S."/>
            <person name="Liang Y."/>
            <person name="Zimin A.V."/>
            <person name="Pertea G."/>
            <person name="Qi P."/>
            <person name="Bennetzen J.L."/>
            <person name="Dai X."/>
            <person name="Dawson M.W."/>
            <person name="Muller H.G."/>
            <person name="Kugler K."/>
            <person name="Rivarola-Duarte L."/>
            <person name="Spannagl M."/>
            <person name="Mayer K.F.X."/>
            <person name="Lu F.H."/>
            <person name="Bevan M.W."/>
            <person name="Leroy P."/>
            <person name="Li P."/>
            <person name="You F.M."/>
            <person name="Sun Q."/>
            <person name="Liu Z."/>
            <person name="Lyons E."/>
            <person name="Wicker T."/>
            <person name="Salzberg S.L."/>
            <person name="Devos K.M."/>
            <person name="Dvorak J."/>
        </authorList>
    </citation>
    <scope>NUCLEOTIDE SEQUENCE [LARGE SCALE GENOMIC DNA]</scope>
    <source>
        <strain evidence="5">cv. AL8/78</strain>
    </source>
</reference>
<reference evidence="6" key="1">
    <citation type="journal article" date="2014" name="Science">
        <title>Ancient hybridizations among the ancestral genomes of bread wheat.</title>
        <authorList>
            <consortium name="International Wheat Genome Sequencing Consortium,"/>
            <person name="Marcussen T."/>
            <person name="Sandve S.R."/>
            <person name="Heier L."/>
            <person name="Spannagl M."/>
            <person name="Pfeifer M."/>
            <person name="Jakobsen K.S."/>
            <person name="Wulff B.B."/>
            <person name="Steuernagel B."/>
            <person name="Mayer K.F."/>
            <person name="Olsen O.A."/>
        </authorList>
    </citation>
    <scope>NUCLEOTIDE SEQUENCE [LARGE SCALE GENOMIC DNA]</scope>
    <source>
        <strain evidence="6">cv. AL8/78</strain>
    </source>
</reference>
<evidence type="ECO:0000256" key="2">
    <source>
        <dbReference type="ARBA" id="ARBA00006076"/>
    </source>
</evidence>
<reference evidence="6" key="2">
    <citation type="journal article" date="2017" name="Nat. Plants">
        <title>The Aegilops tauschii genome reveals multiple impacts of transposons.</title>
        <authorList>
            <person name="Zhao G."/>
            <person name="Zou C."/>
            <person name="Li K."/>
            <person name="Wang K."/>
            <person name="Li T."/>
            <person name="Gao L."/>
            <person name="Zhang X."/>
            <person name="Wang H."/>
            <person name="Yang Z."/>
            <person name="Liu X."/>
            <person name="Jiang W."/>
            <person name="Mao L."/>
            <person name="Kong X."/>
            <person name="Jiao Y."/>
            <person name="Jia J."/>
        </authorList>
    </citation>
    <scope>NUCLEOTIDE SEQUENCE [LARGE SCALE GENOMIC DNA]</scope>
    <source>
        <strain evidence="6">cv. AL8/78</strain>
    </source>
</reference>
<feature type="compositionally biased region" description="Basic and acidic residues" evidence="4">
    <location>
        <begin position="22"/>
        <end position="37"/>
    </location>
</feature>
<evidence type="ECO:0000256" key="4">
    <source>
        <dbReference type="SAM" id="MobiDB-lite"/>
    </source>
</evidence>
<dbReference type="PANTHER" id="PTHR14152">
    <property type="entry name" value="SQUAMOUS CELL CARCINOMA ANTIGEN RECOGNISED BY CYTOTOXIC T LYMPHOCYTES"/>
    <property type="match status" value="1"/>
</dbReference>
<evidence type="ECO:0000313" key="6">
    <source>
        <dbReference type="Proteomes" id="UP000015105"/>
    </source>
</evidence>
<name>A0A453DHS9_AEGTS</name>
<dbReference type="Pfam" id="PF03343">
    <property type="entry name" value="SART-1"/>
    <property type="match status" value="1"/>
</dbReference>
<feature type="compositionally biased region" description="Basic and acidic residues" evidence="4">
    <location>
        <begin position="1"/>
        <end position="12"/>
    </location>
</feature>